<dbReference type="Proteomes" id="UP000308199">
    <property type="component" value="Unassembled WGS sequence"/>
</dbReference>
<dbReference type="AlphaFoldDB" id="A0A4S4LCH7"/>
<gene>
    <name evidence="2" type="ORF">EW145_g2124</name>
</gene>
<evidence type="ECO:0000313" key="2">
    <source>
        <dbReference type="EMBL" id="THH09277.1"/>
    </source>
</evidence>
<feature type="region of interest" description="Disordered" evidence="1">
    <location>
        <begin position="161"/>
        <end position="200"/>
    </location>
</feature>
<keyword evidence="3" id="KW-1185">Reference proteome</keyword>
<evidence type="ECO:0000256" key="1">
    <source>
        <dbReference type="SAM" id="MobiDB-lite"/>
    </source>
</evidence>
<proteinExistence type="predicted"/>
<feature type="non-terminal residue" evidence="2">
    <location>
        <position position="1"/>
    </location>
</feature>
<feature type="compositionally biased region" description="Basic and acidic residues" evidence="1">
    <location>
        <begin position="180"/>
        <end position="189"/>
    </location>
</feature>
<feature type="region of interest" description="Disordered" evidence="1">
    <location>
        <begin position="47"/>
        <end position="123"/>
    </location>
</feature>
<accession>A0A4S4LCH7</accession>
<feature type="compositionally biased region" description="Low complexity" evidence="1">
    <location>
        <begin position="64"/>
        <end position="100"/>
    </location>
</feature>
<evidence type="ECO:0000313" key="3">
    <source>
        <dbReference type="Proteomes" id="UP000308199"/>
    </source>
</evidence>
<feature type="region of interest" description="Disordered" evidence="1">
    <location>
        <begin position="1"/>
        <end position="20"/>
    </location>
</feature>
<comment type="caution">
    <text evidence="2">The sequence shown here is derived from an EMBL/GenBank/DDBJ whole genome shotgun (WGS) entry which is preliminary data.</text>
</comment>
<sequence length="316" mass="34721">PQQRPKRSPAPPHFVISNSGSPIRIHVLPSTPAGSERRAQRAIAIGEVVLPPLNPPRTPSKLNPTASSATSTASALSTAPSTLVNSFPAAAQTQTQPQTQIQSDTKPQKRSNIPFHPRRTRAHEEPCLHRFALEQRLLMSPAGIADFEYVLNTKPSFAAKLRKDSKRRQGHRDSGVSAKAEAKKGDKNLRGRKNGRANVQDARSATWELERLVERDDLDANIDLKIGSDLDVDLDMDLDSEDTGEEDEVDAVLEHYYFTHAGFDDEELGDEDAEGEDDPDRFVLSEGCSTDMDALVAFQPQNYVFVLLCTISESSG</sequence>
<protein>
    <submittedName>
        <fullName evidence="2">Uncharacterized protein</fullName>
    </submittedName>
</protein>
<dbReference type="EMBL" id="SGPK01000069">
    <property type="protein sequence ID" value="THH09277.1"/>
    <property type="molecule type" value="Genomic_DNA"/>
</dbReference>
<reference evidence="2 3" key="1">
    <citation type="submission" date="2019-02" db="EMBL/GenBank/DDBJ databases">
        <title>Genome sequencing of the rare red list fungi Phellinidium pouzarii.</title>
        <authorList>
            <person name="Buettner E."/>
            <person name="Kellner H."/>
        </authorList>
    </citation>
    <scope>NUCLEOTIDE SEQUENCE [LARGE SCALE GENOMIC DNA]</scope>
    <source>
        <strain evidence="2 3">DSM 108285</strain>
    </source>
</reference>
<organism evidence="2 3">
    <name type="scientific">Phellinidium pouzarii</name>
    <dbReference type="NCBI Taxonomy" id="167371"/>
    <lineage>
        <taxon>Eukaryota</taxon>
        <taxon>Fungi</taxon>
        <taxon>Dikarya</taxon>
        <taxon>Basidiomycota</taxon>
        <taxon>Agaricomycotina</taxon>
        <taxon>Agaricomycetes</taxon>
        <taxon>Hymenochaetales</taxon>
        <taxon>Hymenochaetaceae</taxon>
        <taxon>Phellinidium</taxon>
    </lineage>
</organism>
<name>A0A4S4LCH7_9AGAM</name>